<evidence type="ECO:0000256" key="6">
    <source>
        <dbReference type="ARBA" id="ARBA00023136"/>
    </source>
</evidence>
<proteinExistence type="predicted"/>
<keyword evidence="4 7" id="KW-0812">Transmembrane</keyword>
<dbReference type="OrthoDB" id="9810086at2"/>
<feature type="transmembrane region" description="Helical" evidence="7">
    <location>
        <begin position="148"/>
        <end position="169"/>
    </location>
</feature>
<dbReference type="PROSITE" id="PS50928">
    <property type="entry name" value="ABC_TM1"/>
    <property type="match status" value="1"/>
</dbReference>
<accession>A0A6B8RLX5</accession>
<feature type="transmembrane region" description="Helical" evidence="7">
    <location>
        <begin position="16"/>
        <end position="37"/>
    </location>
</feature>
<keyword evidence="2" id="KW-0813">Transport</keyword>
<dbReference type="GO" id="GO:0055085">
    <property type="term" value="P:transmembrane transport"/>
    <property type="evidence" value="ECO:0007669"/>
    <property type="project" value="InterPro"/>
</dbReference>
<evidence type="ECO:0000256" key="7">
    <source>
        <dbReference type="SAM" id="Phobius"/>
    </source>
</evidence>
<reference evidence="10" key="1">
    <citation type="submission" date="2018-11" db="EMBL/GenBank/DDBJ databases">
        <title>Complete genome sequence of Paenibacillus sp. ML311-T8.</title>
        <authorList>
            <person name="Nam Y.-D."/>
            <person name="Kang J."/>
            <person name="Chung W.-H."/>
            <person name="Park Y.S."/>
        </authorList>
    </citation>
    <scope>NUCLEOTIDE SEQUENCE [LARGE SCALE GENOMIC DNA]</scope>
    <source>
        <strain evidence="10">ML311-T8</strain>
    </source>
</reference>
<name>A0A6B8RLX5_9BACL</name>
<dbReference type="Proteomes" id="UP000426246">
    <property type="component" value="Chromosome"/>
</dbReference>
<evidence type="ECO:0000259" key="8">
    <source>
        <dbReference type="PROSITE" id="PS50928"/>
    </source>
</evidence>
<comment type="subcellular location">
    <subcellularLocation>
        <location evidence="1">Cell membrane</location>
        <topology evidence="1">Multi-pass membrane protein</topology>
    </subcellularLocation>
</comment>
<dbReference type="GO" id="GO:0005886">
    <property type="term" value="C:plasma membrane"/>
    <property type="evidence" value="ECO:0007669"/>
    <property type="project" value="UniProtKB-SubCell"/>
</dbReference>
<evidence type="ECO:0000256" key="4">
    <source>
        <dbReference type="ARBA" id="ARBA00022692"/>
    </source>
</evidence>
<evidence type="ECO:0000256" key="2">
    <source>
        <dbReference type="ARBA" id="ARBA00022448"/>
    </source>
</evidence>
<organism evidence="9 10">
    <name type="scientific">Paenibacillus psychroresistens</name>
    <dbReference type="NCBI Taxonomy" id="1778678"/>
    <lineage>
        <taxon>Bacteria</taxon>
        <taxon>Bacillati</taxon>
        <taxon>Bacillota</taxon>
        <taxon>Bacilli</taxon>
        <taxon>Bacillales</taxon>
        <taxon>Paenibacillaceae</taxon>
        <taxon>Paenibacillus</taxon>
    </lineage>
</organism>
<feature type="transmembrane region" description="Helical" evidence="7">
    <location>
        <begin position="87"/>
        <end position="105"/>
    </location>
</feature>
<evidence type="ECO:0000256" key="5">
    <source>
        <dbReference type="ARBA" id="ARBA00022989"/>
    </source>
</evidence>
<keyword evidence="6 7" id="KW-0472">Membrane</keyword>
<dbReference type="InterPro" id="IPR035906">
    <property type="entry name" value="MetI-like_sf"/>
</dbReference>
<dbReference type="Gene3D" id="1.10.3720.10">
    <property type="entry name" value="MetI-like"/>
    <property type="match status" value="1"/>
</dbReference>
<evidence type="ECO:0000256" key="3">
    <source>
        <dbReference type="ARBA" id="ARBA00022475"/>
    </source>
</evidence>
<dbReference type="CDD" id="cd06261">
    <property type="entry name" value="TM_PBP2"/>
    <property type="match status" value="1"/>
</dbReference>
<keyword evidence="5 7" id="KW-1133">Transmembrane helix</keyword>
<feature type="transmembrane region" description="Helical" evidence="7">
    <location>
        <begin position="271"/>
        <end position="289"/>
    </location>
</feature>
<evidence type="ECO:0000313" key="10">
    <source>
        <dbReference type="Proteomes" id="UP000426246"/>
    </source>
</evidence>
<dbReference type="KEGG" id="ppsc:EHS13_21725"/>
<dbReference type="PANTHER" id="PTHR43744:SF9">
    <property type="entry name" value="POLYGALACTURONAN_RHAMNOGALACTURONAN TRANSPORT SYSTEM PERMEASE PROTEIN YTCP"/>
    <property type="match status" value="1"/>
</dbReference>
<evidence type="ECO:0000256" key="1">
    <source>
        <dbReference type="ARBA" id="ARBA00004651"/>
    </source>
</evidence>
<protein>
    <submittedName>
        <fullName evidence="9">Carbohydrate ABC transporter permease</fullName>
    </submittedName>
</protein>
<dbReference type="EMBL" id="CP034235">
    <property type="protein sequence ID" value="QGQ97320.1"/>
    <property type="molecule type" value="Genomic_DNA"/>
</dbReference>
<feature type="domain" description="ABC transmembrane type-1" evidence="8">
    <location>
        <begin position="76"/>
        <end position="289"/>
    </location>
</feature>
<dbReference type="SUPFAM" id="SSF161098">
    <property type="entry name" value="MetI-like"/>
    <property type="match status" value="1"/>
</dbReference>
<gene>
    <name evidence="9" type="ORF">EHS13_21725</name>
</gene>
<keyword evidence="3" id="KW-1003">Cell membrane</keyword>
<dbReference type="PANTHER" id="PTHR43744">
    <property type="entry name" value="ABC TRANSPORTER PERMEASE PROTEIN MG189-RELATED-RELATED"/>
    <property type="match status" value="1"/>
</dbReference>
<dbReference type="InterPro" id="IPR000515">
    <property type="entry name" value="MetI-like"/>
</dbReference>
<feature type="transmembrane region" description="Helical" evidence="7">
    <location>
        <begin position="190"/>
        <end position="212"/>
    </location>
</feature>
<feature type="transmembrane region" description="Helical" evidence="7">
    <location>
        <begin position="117"/>
        <end position="136"/>
    </location>
</feature>
<dbReference type="AlphaFoldDB" id="A0A6B8RLX5"/>
<sequence length="304" mass="33924">MGDRKMRMMDSTSRKIFLLCNIIFLLIIALVCIAPFINLLAVSFSDKTAVAAGEVTFFPIGFTTVSYEFITNTSKFSASLLVSIKRTAIGVPINLLLIILTAYPLSKLKAEFRARSIFSWFFVVTILFNAGLIPTYMVVRNTGLIDSIWSLVLPGALPVFSMLVVMNYMRSLPKELMEAAYIDGASHVQTLIRVVLPVSTATLATVTLFSFVDHWNSWFDGMIYMNSIQNYPLQTYLQTVVVNPAEFMRNNTDLSGNLSKYLSLVSARTTGAAQMFLAMIPILIIYPFLQKYFTTGLVMGSVKE</sequence>
<evidence type="ECO:0000313" key="9">
    <source>
        <dbReference type="EMBL" id="QGQ97320.1"/>
    </source>
</evidence>
<keyword evidence="10" id="KW-1185">Reference proteome</keyword>